<evidence type="ECO:0000313" key="9">
    <source>
        <dbReference type="EMBL" id="GBF96660.1"/>
    </source>
</evidence>
<feature type="region of interest" description="Disordered" evidence="8">
    <location>
        <begin position="45"/>
        <end position="65"/>
    </location>
</feature>
<dbReference type="EC" id="2.5.1.78" evidence="7"/>
<dbReference type="UniPathway" id="UPA00275">
    <property type="reaction ID" value="UER00404"/>
</dbReference>
<evidence type="ECO:0000313" key="10">
    <source>
        <dbReference type="Proteomes" id="UP000247498"/>
    </source>
</evidence>
<evidence type="ECO:0000256" key="2">
    <source>
        <dbReference type="ARBA" id="ARBA00007424"/>
    </source>
</evidence>
<dbReference type="EMBL" id="BDRX01000084">
    <property type="protein sequence ID" value="GBF96660.1"/>
    <property type="molecule type" value="Genomic_DNA"/>
</dbReference>
<dbReference type="SUPFAM" id="SSF52121">
    <property type="entry name" value="Lumazine synthase"/>
    <property type="match status" value="1"/>
</dbReference>
<keyword evidence="10" id="KW-1185">Reference proteome</keyword>
<dbReference type="Pfam" id="PF00885">
    <property type="entry name" value="DMRL_synthase"/>
    <property type="match status" value="1"/>
</dbReference>
<dbReference type="Gene3D" id="3.40.50.960">
    <property type="entry name" value="Lumazine/riboflavin synthase"/>
    <property type="match status" value="1"/>
</dbReference>
<protein>
    <recommendedName>
        <fullName evidence="7">6,7-dimethyl-8-ribityllumazine synthase</fullName>
        <shortName evidence="7">DMRL synthase</shortName>
        <ecNumber evidence="7">2.5.1.78</ecNumber>
    </recommendedName>
</protein>
<dbReference type="GO" id="GO:0009349">
    <property type="term" value="C:riboflavin synthase complex"/>
    <property type="evidence" value="ECO:0007669"/>
    <property type="project" value="UniProtKB-UniRule"/>
</dbReference>
<dbReference type="FunCoup" id="A0A2V0PFI8">
    <property type="interactions" value="806"/>
</dbReference>
<comment type="caution">
    <text evidence="9">The sequence shown here is derived from an EMBL/GenBank/DDBJ whole genome shotgun (WGS) entry which is preliminary data.</text>
</comment>
<comment type="subunit">
    <text evidence="6">Oligomer forming an icosahedral capsid.</text>
</comment>
<reference evidence="9 10" key="1">
    <citation type="journal article" date="2018" name="Sci. Rep.">
        <title>Raphidocelis subcapitata (=Pseudokirchneriella subcapitata) provides an insight into genome evolution and environmental adaptations in the Sphaeropleales.</title>
        <authorList>
            <person name="Suzuki S."/>
            <person name="Yamaguchi H."/>
            <person name="Nakajima N."/>
            <person name="Kawachi M."/>
        </authorList>
    </citation>
    <scope>NUCLEOTIDE SEQUENCE [LARGE SCALE GENOMIC DNA]</scope>
    <source>
        <strain evidence="9 10">NIES-35</strain>
    </source>
</reference>
<name>A0A2V0PFI8_9CHLO</name>
<dbReference type="InParanoid" id="A0A2V0PFI8"/>
<keyword evidence="3 7" id="KW-0686">Riboflavin biosynthesis</keyword>
<dbReference type="AlphaFoldDB" id="A0A2V0PFI8"/>
<evidence type="ECO:0000256" key="3">
    <source>
        <dbReference type="ARBA" id="ARBA00022619"/>
    </source>
</evidence>
<comment type="catalytic activity">
    <reaction evidence="5 7">
        <text>(2S)-2-hydroxy-3-oxobutyl phosphate + 5-amino-6-(D-ribitylamino)uracil = 6,7-dimethyl-8-(1-D-ribityl)lumazine + phosphate + 2 H2O + H(+)</text>
        <dbReference type="Rhea" id="RHEA:26152"/>
        <dbReference type="ChEBI" id="CHEBI:15377"/>
        <dbReference type="ChEBI" id="CHEBI:15378"/>
        <dbReference type="ChEBI" id="CHEBI:15934"/>
        <dbReference type="ChEBI" id="CHEBI:43474"/>
        <dbReference type="ChEBI" id="CHEBI:58201"/>
        <dbReference type="ChEBI" id="CHEBI:58830"/>
        <dbReference type="EC" id="2.5.1.78"/>
    </reaction>
</comment>
<proteinExistence type="inferred from homology"/>
<gene>
    <name evidence="9" type="ORF">Rsub_09293</name>
</gene>
<dbReference type="CDD" id="cd09209">
    <property type="entry name" value="Lumazine_synthase-I"/>
    <property type="match status" value="1"/>
</dbReference>
<dbReference type="Proteomes" id="UP000247498">
    <property type="component" value="Unassembled WGS sequence"/>
</dbReference>
<dbReference type="HAMAP" id="MF_00178">
    <property type="entry name" value="Lumazine_synth"/>
    <property type="match status" value="1"/>
</dbReference>
<dbReference type="InterPro" id="IPR036467">
    <property type="entry name" value="LS/RS_sf"/>
</dbReference>
<keyword evidence="4 7" id="KW-0808">Transferase</keyword>
<evidence type="ECO:0000256" key="7">
    <source>
        <dbReference type="RuleBase" id="RU003795"/>
    </source>
</evidence>
<dbReference type="InterPro" id="IPR002180">
    <property type="entry name" value="LS/RS"/>
</dbReference>
<dbReference type="GO" id="GO:0009231">
    <property type="term" value="P:riboflavin biosynthetic process"/>
    <property type="evidence" value="ECO:0007669"/>
    <property type="project" value="UniProtKB-UniPathway"/>
</dbReference>
<feature type="compositionally biased region" description="Low complexity" evidence="8">
    <location>
        <begin position="46"/>
        <end position="60"/>
    </location>
</feature>
<accession>A0A2V0PFI8</accession>
<evidence type="ECO:0000256" key="6">
    <source>
        <dbReference type="ARBA" id="ARBA00063688"/>
    </source>
</evidence>
<dbReference type="InterPro" id="IPR034964">
    <property type="entry name" value="LS"/>
</dbReference>
<dbReference type="FunFam" id="3.40.50.960:FF:000001">
    <property type="entry name" value="6,7-dimethyl-8-ribityllumazine synthase"/>
    <property type="match status" value="1"/>
</dbReference>
<comment type="function">
    <text evidence="7">Catalyzes the formation of 6,7-dimethyl-8-ribityllumazine by condensation of 5-amino-6-(D-ribitylamino)uracil with 3,4-dihydroxy-2-butanone 4-phosphate. This is the penultimate step in the biosynthesis of riboflavin.</text>
</comment>
<comment type="similarity">
    <text evidence="2 7">Belongs to the DMRL synthase family.</text>
</comment>
<dbReference type="NCBIfam" id="TIGR00114">
    <property type="entry name" value="lumazine-synth"/>
    <property type="match status" value="1"/>
</dbReference>
<comment type="pathway">
    <text evidence="1 7">Cofactor biosynthesis; riboflavin biosynthesis; riboflavin from 2-hydroxy-3-oxobutyl phosphate and 5-amino-6-(D-ribitylamino)uracil: step 1/2.</text>
</comment>
<dbReference type="GO" id="GO:0000906">
    <property type="term" value="F:6,7-dimethyl-8-ribityllumazine synthase activity"/>
    <property type="evidence" value="ECO:0007669"/>
    <property type="project" value="UniProtKB-EC"/>
</dbReference>
<dbReference type="OrthoDB" id="2965at2759"/>
<evidence type="ECO:0000256" key="4">
    <source>
        <dbReference type="ARBA" id="ARBA00022679"/>
    </source>
</evidence>
<evidence type="ECO:0000256" key="1">
    <source>
        <dbReference type="ARBA" id="ARBA00004917"/>
    </source>
</evidence>
<dbReference type="PANTHER" id="PTHR21058:SF0">
    <property type="entry name" value="6,7-DIMETHYL-8-RIBITYLLUMAZINE SYNTHASE"/>
    <property type="match status" value="1"/>
</dbReference>
<organism evidence="9 10">
    <name type="scientific">Raphidocelis subcapitata</name>
    <dbReference type="NCBI Taxonomy" id="307507"/>
    <lineage>
        <taxon>Eukaryota</taxon>
        <taxon>Viridiplantae</taxon>
        <taxon>Chlorophyta</taxon>
        <taxon>core chlorophytes</taxon>
        <taxon>Chlorophyceae</taxon>
        <taxon>CS clade</taxon>
        <taxon>Sphaeropleales</taxon>
        <taxon>Selenastraceae</taxon>
        <taxon>Raphidocelis</taxon>
    </lineage>
</organism>
<evidence type="ECO:0000256" key="5">
    <source>
        <dbReference type="ARBA" id="ARBA00048785"/>
    </source>
</evidence>
<evidence type="ECO:0000256" key="8">
    <source>
        <dbReference type="SAM" id="MobiDB-lite"/>
    </source>
</evidence>
<dbReference type="PANTHER" id="PTHR21058">
    <property type="entry name" value="6,7-DIMETHYL-8-RIBITYLLUMAZINE SYNTHASE DMRL SYNTHASE LUMAZINE SYNTHASE"/>
    <property type="match status" value="1"/>
</dbReference>
<sequence length="241" mass="24470">MQSQITRSGAARCGGVAPRRAMAMAHCSSCSGRNGSRMASIGTGLAAPAAAAPQQQQQQQSRRRRTAVRAAAGANVRHGAVVAKPGARFAVVVGRFNDLVTKLLLEGALGAFQSHGATMDNVEVCWVPGSFELPVMAKAMAKSGKFDAVICIGVVVRGATTHYDAVVSAATSGVLNAGVDTGVPTVFGVLTCDTMEQALDRAGGKVGNKGAEAAITAIEMANLLGDLRAEGLAAPAWGPGK</sequence>
<dbReference type="STRING" id="307507.A0A2V0PFI8"/>